<feature type="domain" description="Helix-hairpin-helix DNA-binding motif class 1" evidence="2">
    <location>
        <begin position="76"/>
        <end position="95"/>
    </location>
</feature>
<evidence type="ECO:0000313" key="3">
    <source>
        <dbReference type="EMBL" id="TKB45907.1"/>
    </source>
</evidence>
<dbReference type="GO" id="GO:0015628">
    <property type="term" value="P:protein secretion by the type II secretion system"/>
    <property type="evidence" value="ECO:0007669"/>
    <property type="project" value="TreeGrafter"/>
</dbReference>
<evidence type="ECO:0000259" key="2">
    <source>
        <dbReference type="SMART" id="SM00278"/>
    </source>
</evidence>
<dbReference type="PANTHER" id="PTHR21180:SF32">
    <property type="entry name" value="ENDONUCLEASE_EXONUCLEASE_PHOSPHATASE FAMILY DOMAIN-CONTAINING PROTEIN 1"/>
    <property type="match status" value="1"/>
</dbReference>
<dbReference type="GO" id="GO:0015627">
    <property type="term" value="C:type II protein secretion system complex"/>
    <property type="evidence" value="ECO:0007669"/>
    <property type="project" value="TreeGrafter"/>
</dbReference>
<dbReference type="InterPro" id="IPR010994">
    <property type="entry name" value="RuvA_2-like"/>
</dbReference>
<organism evidence="3 4">
    <name type="scientific">Thalassotalea mangrovi</name>
    <dbReference type="NCBI Taxonomy" id="2572245"/>
    <lineage>
        <taxon>Bacteria</taxon>
        <taxon>Pseudomonadati</taxon>
        <taxon>Pseudomonadota</taxon>
        <taxon>Gammaproteobacteria</taxon>
        <taxon>Alteromonadales</taxon>
        <taxon>Colwelliaceae</taxon>
        <taxon>Thalassotalea</taxon>
    </lineage>
</organism>
<feature type="signal peptide" evidence="1">
    <location>
        <begin position="1"/>
        <end position="24"/>
    </location>
</feature>
<dbReference type="InterPro" id="IPR003583">
    <property type="entry name" value="Hlx-hairpin-Hlx_DNA-bd_motif"/>
</dbReference>
<dbReference type="EMBL" id="SWDB01000011">
    <property type="protein sequence ID" value="TKB45907.1"/>
    <property type="molecule type" value="Genomic_DNA"/>
</dbReference>
<evidence type="ECO:0000313" key="4">
    <source>
        <dbReference type="Proteomes" id="UP000307999"/>
    </source>
</evidence>
<dbReference type="InterPro" id="IPR051675">
    <property type="entry name" value="Endo/Exo/Phosphatase_dom_1"/>
</dbReference>
<protein>
    <submittedName>
        <fullName evidence="3">Helix-hairpin-helix domain-containing protein</fullName>
    </submittedName>
</protein>
<sequence>MKKLLFAVVLSFIASVGISNYVYAAETVTTESEVMATVDLNKADVSQLQAIKGLGAKKAQAIIDYREANGPFTDVKQLLNVKGIGEKFLMKNAKLLRI</sequence>
<comment type="caution">
    <text evidence="3">The sequence shown here is derived from an EMBL/GenBank/DDBJ whole genome shotgun (WGS) entry which is preliminary data.</text>
</comment>
<keyword evidence="4" id="KW-1185">Reference proteome</keyword>
<proteinExistence type="predicted"/>
<dbReference type="Pfam" id="PF12836">
    <property type="entry name" value="HHH_3"/>
    <property type="match status" value="1"/>
</dbReference>
<dbReference type="Gene3D" id="1.10.150.280">
    <property type="entry name" value="AF1531-like domain"/>
    <property type="match status" value="1"/>
</dbReference>
<dbReference type="PANTHER" id="PTHR21180">
    <property type="entry name" value="ENDONUCLEASE/EXONUCLEASE/PHOSPHATASE FAMILY DOMAIN-CONTAINING PROTEIN 1"/>
    <property type="match status" value="1"/>
</dbReference>
<dbReference type="AlphaFoldDB" id="A0A4U1B6U4"/>
<feature type="chain" id="PRO_5020422470" evidence="1">
    <location>
        <begin position="25"/>
        <end position="98"/>
    </location>
</feature>
<dbReference type="Proteomes" id="UP000307999">
    <property type="component" value="Unassembled WGS sequence"/>
</dbReference>
<gene>
    <name evidence="3" type="ORF">E8M12_06575</name>
</gene>
<dbReference type="RefSeq" id="WP_136735302.1">
    <property type="nucleotide sequence ID" value="NZ_SWDB01000011.1"/>
</dbReference>
<dbReference type="SMART" id="SM00278">
    <property type="entry name" value="HhH1"/>
    <property type="match status" value="2"/>
</dbReference>
<dbReference type="GO" id="GO:0006281">
    <property type="term" value="P:DNA repair"/>
    <property type="evidence" value="ECO:0007669"/>
    <property type="project" value="InterPro"/>
</dbReference>
<dbReference type="OrthoDB" id="7510573at2"/>
<keyword evidence="1" id="KW-0732">Signal</keyword>
<dbReference type="InterPro" id="IPR004509">
    <property type="entry name" value="Competence_ComEA_HhH"/>
</dbReference>
<feature type="domain" description="Helix-hairpin-helix DNA-binding motif class 1" evidence="2">
    <location>
        <begin position="46"/>
        <end position="65"/>
    </location>
</feature>
<dbReference type="NCBIfam" id="TIGR00426">
    <property type="entry name" value="competence protein ComEA helix-hairpin-helix repeat region"/>
    <property type="match status" value="1"/>
</dbReference>
<evidence type="ECO:0000256" key="1">
    <source>
        <dbReference type="SAM" id="SignalP"/>
    </source>
</evidence>
<dbReference type="GO" id="GO:0003677">
    <property type="term" value="F:DNA binding"/>
    <property type="evidence" value="ECO:0007669"/>
    <property type="project" value="InterPro"/>
</dbReference>
<reference evidence="3 4" key="1">
    <citation type="submission" date="2019-04" db="EMBL/GenBank/DDBJ databases">
        <title>Thalassotalea guangxiensis sp. nov., isolated from sediment of the coastal wetland.</title>
        <authorList>
            <person name="Zheng S."/>
            <person name="Zhang D."/>
        </authorList>
    </citation>
    <scope>NUCLEOTIDE SEQUENCE [LARGE SCALE GENOMIC DNA]</scope>
    <source>
        <strain evidence="3 4">ZS-4</strain>
    </source>
</reference>
<dbReference type="SUPFAM" id="SSF47781">
    <property type="entry name" value="RuvA domain 2-like"/>
    <property type="match status" value="1"/>
</dbReference>
<name>A0A4U1B6U4_9GAMM</name>
<accession>A0A4U1B6U4</accession>